<proteinExistence type="predicted"/>
<evidence type="ECO:0000259" key="4">
    <source>
        <dbReference type="SMART" id="SM00635"/>
    </source>
</evidence>
<dbReference type="GO" id="GO:0005975">
    <property type="term" value="P:carbohydrate metabolic process"/>
    <property type="evidence" value="ECO:0007669"/>
    <property type="project" value="InterPro"/>
</dbReference>
<dbReference type="Gene3D" id="2.10.10.20">
    <property type="entry name" value="Carbohydrate-binding module superfamily 5/12"/>
    <property type="match status" value="1"/>
</dbReference>
<dbReference type="InterPro" id="IPR003610">
    <property type="entry name" value="CBM5/12"/>
</dbReference>
<organism evidence="5 6">
    <name type="scientific">Desulfitobacterium hafniense (strain DSM 10664 / DCB-2)</name>
    <dbReference type="NCBI Taxonomy" id="272564"/>
    <lineage>
        <taxon>Bacteria</taxon>
        <taxon>Bacillati</taxon>
        <taxon>Bacillota</taxon>
        <taxon>Clostridia</taxon>
        <taxon>Eubacteriales</taxon>
        <taxon>Desulfitobacteriaceae</taxon>
        <taxon>Desulfitobacterium</taxon>
    </lineage>
</organism>
<keyword evidence="1" id="KW-0378">Hydrolase</keyword>
<dbReference type="Gene3D" id="2.60.40.1080">
    <property type="match status" value="1"/>
</dbReference>
<protein>
    <submittedName>
        <fullName evidence="5">Ig domain protein group 2 domain protein</fullName>
    </submittedName>
</protein>
<dbReference type="Proteomes" id="UP000007726">
    <property type="component" value="Chromosome"/>
</dbReference>
<keyword evidence="2" id="KW-0472">Membrane</keyword>
<gene>
    <name evidence="5" type="ordered locus">Dhaf_3550</name>
</gene>
<evidence type="ECO:0000313" key="5">
    <source>
        <dbReference type="EMBL" id="ACL21568.1"/>
    </source>
</evidence>
<feature type="domain" description="Chitin-binding type-3" evidence="3">
    <location>
        <begin position="212"/>
        <end position="264"/>
    </location>
</feature>
<dbReference type="EMBL" id="CP001336">
    <property type="protein sequence ID" value="ACL21568.1"/>
    <property type="molecule type" value="Genomic_DNA"/>
</dbReference>
<accession>B8FQA7</accession>
<dbReference type="CDD" id="cd12215">
    <property type="entry name" value="ChiC_BD"/>
    <property type="match status" value="1"/>
</dbReference>
<feature type="transmembrane region" description="Helical" evidence="2">
    <location>
        <begin position="16"/>
        <end position="39"/>
    </location>
</feature>
<feature type="domain" description="BIG2" evidence="4">
    <location>
        <begin position="315"/>
        <end position="403"/>
    </location>
</feature>
<dbReference type="SMART" id="SM00635">
    <property type="entry name" value="BID_2"/>
    <property type="match status" value="1"/>
</dbReference>
<dbReference type="GO" id="GO:0004553">
    <property type="term" value="F:hydrolase activity, hydrolyzing O-glycosyl compounds"/>
    <property type="evidence" value="ECO:0007669"/>
    <property type="project" value="InterPro"/>
</dbReference>
<evidence type="ECO:0000259" key="3">
    <source>
        <dbReference type="SMART" id="SM00495"/>
    </source>
</evidence>
<reference evidence="5 6" key="1">
    <citation type="journal article" date="2012" name="BMC Microbiol.">
        <title>Genome sequence of Desulfitobacterium hafniense DCB-2, a Gram-positive anaerobe capable of dehalogenation and metal reduction.</title>
        <authorList>
            <person name="Kim S.H."/>
            <person name="Harzman C."/>
            <person name="Davis J.K."/>
            <person name="Hutcheson R."/>
            <person name="Broderick J.B."/>
            <person name="Marsh T.L."/>
            <person name="Tiedje J.M."/>
        </authorList>
    </citation>
    <scope>NUCLEOTIDE SEQUENCE [LARGE SCALE GENOMIC DNA]</scope>
    <source>
        <strain evidence="6">DSM 10664 / DCB-2</strain>
    </source>
</reference>
<dbReference type="InterPro" id="IPR036573">
    <property type="entry name" value="CBM_sf_5/12"/>
</dbReference>
<evidence type="ECO:0000256" key="1">
    <source>
        <dbReference type="ARBA" id="ARBA00022801"/>
    </source>
</evidence>
<dbReference type="GO" id="GO:0030246">
    <property type="term" value="F:carbohydrate binding"/>
    <property type="evidence" value="ECO:0007669"/>
    <property type="project" value="InterPro"/>
</dbReference>
<dbReference type="HOGENOM" id="CLU_677438_0_0_9"/>
<dbReference type="KEGG" id="dhd:Dhaf_3550"/>
<feature type="domain" description="Chitin-binding type-3" evidence="3">
    <location>
        <begin position="159"/>
        <end position="211"/>
    </location>
</feature>
<sequence length="436" mass="47943">MDSDVLGGIGMKERGAALITVVMAMLVITMISGVFFFLVRSNMKLVNSEQGAILANNLADAGIQYGISLLLVDEIKAGDEPFSLEDLPSLANPPSDPLNNGGDFDIWWENGSEANSFIIFSRGSYGKITRTKTAGFTIGTEGVGGGEGSGGPGGGEPAYPYWDLNHRYIEGDYVVYSVMIDGRSVERLYRARHNGYVGELPGAPWTTWQEITNHYRVSNFYELINGNTIIYYGSTYWQARWNGHGTGNEPGKNTERSSGMWRELIDEWRPYEAYPEKEVVSYNGKRYRVKWNNPQGPPDASDPNGPWELLEDCVTLQSVVISPSSMIIKEGEKVTFRATALFSDGTTEDVTSKVIWSSTYPQIASISGNVLTGVMDTGVEGCNATLVSASYTYNHQERSDIVINRVGVTEIKVSESHEGDEDSGLIIWEREVLSGP</sequence>
<dbReference type="AlphaFoldDB" id="B8FQA7"/>
<evidence type="ECO:0000256" key="2">
    <source>
        <dbReference type="SAM" id="Phobius"/>
    </source>
</evidence>
<dbReference type="SMART" id="SM00495">
    <property type="entry name" value="ChtBD3"/>
    <property type="match status" value="3"/>
</dbReference>
<feature type="domain" description="Chitin-binding type-3" evidence="3">
    <location>
        <begin position="265"/>
        <end position="310"/>
    </location>
</feature>
<keyword evidence="2" id="KW-0812">Transmembrane</keyword>
<keyword evidence="2" id="KW-1133">Transmembrane helix</keyword>
<evidence type="ECO:0000313" key="6">
    <source>
        <dbReference type="Proteomes" id="UP000007726"/>
    </source>
</evidence>
<dbReference type="SUPFAM" id="SSF51055">
    <property type="entry name" value="Carbohydrate binding domain"/>
    <property type="match status" value="1"/>
</dbReference>
<name>B8FQA7_DESHD</name>
<dbReference type="GO" id="GO:0005576">
    <property type="term" value="C:extracellular region"/>
    <property type="evidence" value="ECO:0007669"/>
    <property type="project" value="InterPro"/>
</dbReference>
<dbReference type="InterPro" id="IPR003343">
    <property type="entry name" value="Big_2"/>
</dbReference>